<evidence type="ECO:0000313" key="1">
    <source>
        <dbReference type="EMBL" id="QOG29283.1"/>
    </source>
</evidence>
<dbReference type="RefSeq" id="WP_192189579.1">
    <property type="nucleotide sequence ID" value="NZ_CP050486.1"/>
</dbReference>
<keyword evidence="1" id="KW-0614">Plasmid</keyword>
<dbReference type="EMBL" id="CP050486">
    <property type="protein sequence ID" value="QOG29283.1"/>
    <property type="molecule type" value="Genomic_DNA"/>
</dbReference>
<protein>
    <submittedName>
        <fullName evidence="1">Uncharacterized protein</fullName>
    </submittedName>
</protein>
<accession>A0AAE7T168</accession>
<dbReference type="AlphaFoldDB" id="A0AAE7T168"/>
<sequence length="441" mass="51158">MNLANKLEIAELLYKKGFSISEIADLLDFKQNKQLVIHIRKNKIKQESTEKQSISNFSEESINKLKQFDLLDKIKEILPKVENTEESIEIPEILNIEQFESNKAEITYESEVARYKKLIKLEDKNNICSVCENKGFIYLPKKDGGVGVKSHKCPKCKGKAIHNNQAVNIDFDILKEFIPNLKYREIDFNLDTLRKGADISEELKNKVLFNDYLNLLDNMLIDFKNGKLPKKSYMLSAPDGFGKKYFVYQAIKECLSYDYNVTGLIDILEIQELFNNFRFKELLELLDSEMLFIDLSGGTKLVLTDTFRYILNHCENKGIPVIFISRTEKATIIQQKGKQNIVEWCDIFKENTFDYDFGHLENIGITGFFARDIYQNKQKAIKDFIKYSPMKMKGNSIVNAEELVDFVTKNPEELLINKNDFVVEKVERTKTLLEIESGIDM</sequence>
<gene>
    <name evidence="1" type="ORF">EGM181_18405</name>
</gene>
<name>A0AAE7T168_ENTGA</name>
<geneLocation type="plasmid" evidence="1 2">
    <name>pEGM181-2</name>
</geneLocation>
<reference evidence="1 2" key="1">
    <citation type="submission" date="2020-03" db="EMBL/GenBank/DDBJ databases">
        <title>Characterization of ganglioside-mimicking enterococci.</title>
        <authorList>
            <person name="Patry R.T."/>
            <person name="Nothaft H."/>
            <person name="Bridger R."/>
            <person name="Shajahan A."/>
            <person name="Huynh S."/>
            <person name="Sanchez S."/>
            <person name="Azadi P."/>
            <person name="Cooper K."/>
            <person name="Miller W.G."/>
            <person name="Parker C.T."/>
            <person name="Wells L."/>
            <person name="Szymanski C.M."/>
        </authorList>
    </citation>
    <scope>NUCLEOTIDE SEQUENCE [LARGE SCALE GENOMIC DNA]</scope>
    <source>
        <strain evidence="1 2">EGM181</strain>
        <plasmid evidence="1 2">pEGM181-2</plasmid>
    </source>
</reference>
<organism evidence="1 2">
    <name type="scientific">Enterococcus gallinarum</name>
    <dbReference type="NCBI Taxonomy" id="1353"/>
    <lineage>
        <taxon>Bacteria</taxon>
        <taxon>Bacillati</taxon>
        <taxon>Bacillota</taxon>
        <taxon>Bacilli</taxon>
        <taxon>Lactobacillales</taxon>
        <taxon>Enterococcaceae</taxon>
        <taxon>Enterococcus</taxon>
    </lineage>
</organism>
<proteinExistence type="predicted"/>
<dbReference type="Proteomes" id="UP000516696">
    <property type="component" value="Plasmid pEGM181-2"/>
</dbReference>
<evidence type="ECO:0000313" key="2">
    <source>
        <dbReference type="Proteomes" id="UP000516696"/>
    </source>
</evidence>